<sequence>MFRNSAVIGLMFASDASQVAMNGDPTGSLPVFPRVRINAHRYKCRTCGVTARFYQVAMNGDPTGSLPVFCRVRINAHRHKCRTYRELKPAREKQA</sequence>
<dbReference type="Proteomes" id="UP000319715">
    <property type="component" value="Unassembled WGS sequence"/>
</dbReference>
<organism evidence="1 2">
    <name type="scientific">Pantoea dispersa</name>
    <dbReference type="NCBI Taxonomy" id="59814"/>
    <lineage>
        <taxon>Bacteria</taxon>
        <taxon>Pseudomonadati</taxon>
        <taxon>Pseudomonadota</taxon>
        <taxon>Gammaproteobacteria</taxon>
        <taxon>Enterobacterales</taxon>
        <taxon>Erwiniaceae</taxon>
        <taxon>Pantoea</taxon>
    </lineage>
</organism>
<evidence type="ECO:0000313" key="1">
    <source>
        <dbReference type="EMBL" id="TQC75215.1"/>
    </source>
</evidence>
<evidence type="ECO:0000313" key="2">
    <source>
        <dbReference type="Proteomes" id="UP000319715"/>
    </source>
</evidence>
<reference evidence="1 2" key="1">
    <citation type="submission" date="2019-06" db="EMBL/GenBank/DDBJ databases">
        <title>Pantoea dispersa Assembly.</title>
        <authorList>
            <person name="Wang J."/>
        </authorList>
    </citation>
    <scope>NUCLEOTIDE SEQUENCE [LARGE SCALE GENOMIC DNA]</scope>
    <source>
        <strain evidence="2">bio</strain>
    </source>
</reference>
<proteinExistence type="predicted"/>
<gene>
    <name evidence="1" type="ORF">FK492_12035</name>
</gene>
<dbReference type="RefSeq" id="WP_141496277.1">
    <property type="nucleotide sequence ID" value="NZ_VICF01000003.1"/>
</dbReference>
<keyword evidence="2" id="KW-1185">Reference proteome</keyword>
<accession>A0ABY3A2E4</accession>
<comment type="caution">
    <text evidence="1">The sequence shown here is derived from an EMBL/GenBank/DDBJ whole genome shotgun (WGS) entry which is preliminary data.</text>
</comment>
<protein>
    <recommendedName>
        <fullName evidence="3">Transposase</fullName>
    </recommendedName>
</protein>
<evidence type="ECO:0008006" key="3">
    <source>
        <dbReference type="Google" id="ProtNLM"/>
    </source>
</evidence>
<name>A0ABY3A2E4_9GAMM</name>
<dbReference type="EMBL" id="VICF01000003">
    <property type="protein sequence ID" value="TQC75215.1"/>
    <property type="molecule type" value="Genomic_DNA"/>
</dbReference>